<evidence type="ECO:0000256" key="1">
    <source>
        <dbReference type="SAM" id="MobiDB-lite"/>
    </source>
</evidence>
<dbReference type="EMBL" id="JANPWB010000007">
    <property type="protein sequence ID" value="KAJ1169822.1"/>
    <property type="molecule type" value="Genomic_DNA"/>
</dbReference>
<reference evidence="2" key="1">
    <citation type="journal article" date="2022" name="bioRxiv">
        <title>Sequencing and chromosome-scale assembly of the giantPleurodeles waltlgenome.</title>
        <authorList>
            <person name="Brown T."/>
            <person name="Elewa A."/>
            <person name="Iarovenko S."/>
            <person name="Subramanian E."/>
            <person name="Araus A.J."/>
            <person name="Petzold A."/>
            <person name="Susuki M."/>
            <person name="Suzuki K.-i.T."/>
            <person name="Hayashi T."/>
            <person name="Toyoda A."/>
            <person name="Oliveira C."/>
            <person name="Osipova E."/>
            <person name="Leigh N.D."/>
            <person name="Simon A."/>
            <person name="Yun M.H."/>
        </authorList>
    </citation>
    <scope>NUCLEOTIDE SEQUENCE</scope>
    <source>
        <strain evidence="2">20211129_DDA</strain>
        <tissue evidence="2">Liver</tissue>
    </source>
</reference>
<comment type="caution">
    <text evidence="2">The sequence shown here is derived from an EMBL/GenBank/DDBJ whole genome shotgun (WGS) entry which is preliminary data.</text>
</comment>
<gene>
    <name evidence="2" type="ORF">NDU88_001710</name>
</gene>
<feature type="region of interest" description="Disordered" evidence="1">
    <location>
        <begin position="78"/>
        <end position="98"/>
    </location>
</feature>
<protein>
    <submittedName>
        <fullName evidence="2">Uncharacterized protein</fullName>
    </submittedName>
</protein>
<name>A0AAV7T007_PLEWA</name>
<dbReference type="Proteomes" id="UP001066276">
    <property type="component" value="Chromosome 4_1"/>
</dbReference>
<dbReference type="AlphaFoldDB" id="A0AAV7T007"/>
<evidence type="ECO:0000313" key="2">
    <source>
        <dbReference type="EMBL" id="KAJ1169822.1"/>
    </source>
</evidence>
<organism evidence="2 3">
    <name type="scientific">Pleurodeles waltl</name>
    <name type="common">Iberian ribbed newt</name>
    <dbReference type="NCBI Taxonomy" id="8319"/>
    <lineage>
        <taxon>Eukaryota</taxon>
        <taxon>Metazoa</taxon>
        <taxon>Chordata</taxon>
        <taxon>Craniata</taxon>
        <taxon>Vertebrata</taxon>
        <taxon>Euteleostomi</taxon>
        <taxon>Amphibia</taxon>
        <taxon>Batrachia</taxon>
        <taxon>Caudata</taxon>
        <taxon>Salamandroidea</taxon>
        <taxon>Salamandridae</taxon>
        <taxon>Pleurodelinae</taxon>
        <taxon>Pleurodeles</taxon>
    </lineage>
</organism>
<evidence type="ECO:0000313" key="3">
    <source>
        <dbReference type="Proteomes" id="UP001066276"/>
    </source>
</evidence>
<keyword evidence="3" id="KW-1185">Reference proteome</keyword>
<proteinExistence type="predicted"/>
<sequence length="98" mass="10616">MLDGRLTLELRATPELLQLFPAEDLIMESLFYTNFTAEAAGDRIPPLPAVFLSPYYDISAGPADGNSVTVHWPSGNVTSTLQPARNRAGGNADVQRVQ</sequence>
<accession>A0AAV7T007</accession>